<gene>
    <name evidence="5" type="primary">tsf</name>
    <name evidence="7" type="ORF">A3D42_02720</name>
</gene>
<dbReference type="SUPFAM" id="SSF54713">
    <property type="entry name" value="Elongation factor Ts (EF-Ts), dimerisation domain"/>
    <property type="match status" value="1"/>
</dbReference>
<comment type="caution">
    <text evidence="7">The sequence shown here is derived from an EMBL/GenBank/DDBJ whole genome shotgun (WGS) entry which is preliminary data.</text>
</comment>
<dbReference type="GO" id="GO:0003746">
    <property type="term" value="F:translation elongation factor activity"/>
    <property type="evidence" value="ECO:0007669"/>
    <property type="project" value="UniProtKB-UniRule"/>
</dbReference>
<proteinExistence type="inferred from homology"/>
<sequence length="260" mass="28978">MPEIAITAELVKELRDATGISIMQCRKALLEAEGDMEKALLVLKKNSAEVAQKKADRETKDGRVAIKQKGRKSVLVALHCETDFVAKNEDFINLLEILSEKAFSNGAEKTKILAKDLIDPVIQKTGENIILGEIYELEGSTLGNYVHNNKSAVMVSLDGGTSELAKDIAMHVAAIKPEYIKASDIGEEARRAMTEIFQKEVSKINKEEEIKKKMLQGKISAYFKERTLLDQPFVKNPEETIGRLLEKNNASVKEIKKYSI</sequence>
<accession>A0A1F6W731</accession>
<dbReference type="SUPFAM" id="SSF46934">
    <property type="entry name" value="UBA-like"/>
    <property type="match status" value="1"/>
</dbReference>
<evidence type="ECO:0000256" key="4">
    <source>
        <dbReference type="ARBA" id="ARBA00022917"/>
    </source>
</evidence>
<evidence type="ECO:0000256" key="1">
    <source>
        <dbReference type="ARBA" id="ARBA00005532"/>
    </source>
</evidence>
<evidence type="ECO:0000256" key="2">
    <source>
        <dbReference type="ARBA" id="ARBA00016956"/>
    </source>
</evidence>
<dbReference type="EMBL" id="MFUE01000011">
    <property type="protein sequence ID" value="OGI77701.1"/>
    <property type="molecule type" value="Genomic_DNA"/>
</dbReference>
<organism evidence="7 8">
    <name type="scientific">Candidatus Nomurabacteria bacterium RIFCSPHIGHO2_02_FULL_41_18</name>
    <dbReference type="NCBI Taxonomy" id="1801754"/>
    <lineage>
        <taxon>Bacteria</taxon>
        <taxon>Candidatus Nomuraibacteriota</taxon>
    </lineage>
</organism>
<dbReference type="InterPro" id="IPR014039">
    <property type="entry name" value="Transl_elong_EFTs/EF1B_dimer"/>
</dbReference>
<dbReference type="NCBIfam" id="TIGR00116">
    <property type="entry name" value="tsf"/>
    <property type="match status" value="1"/>
</dbReference>
<keyword evidence="4 5" id="KW-0648">Protein biosynthesis</keyword>
<dbReference type="InterPro" id="IPR036402">
    <property type="entry name" value="EF-Ts_dimer_sf"/>
</dbReference>
<evidence type="ECO:0000256" key="3">
    <source>
        <dbReference type="ARBA" id="ARBA00022768"/>
    </source>
</evidence>
<reference evidence="7 8" key="1">
    <citation type="journal article" date="2016" name="Nat. Commun.">
        <title>Thousands of microbial genomes shed light on interconnected biogeochemical processes in an aquifer system.</title>
        <authorList>
            <person name="Anantharaman K."/>
            <person name="Brown C.T."/>
            <person name="Hug L.A."/>
            <person name="Sharon I."/>
            <person name="Castelle C.J."/>
            <person name="Probst A.J."/>
            <person name="Thomas B.C."/>
            <person name="Singh A."/>
            <person name="Wilkins M.J."/>
            <person name="Karaoz U."/>
            <person name="Brodie E.L."/>
            <person name="Williams K.H."/>
            <person name="Hubbard S.S."/>
            <person name="Banfield J.F."/>
        </authorList>
    </citation>
    <scope>NUCLEOTIDE SEQUENCE [LARGE SCALE GENOMIC DNA]</scope>
</reference>
<evidence type="ECO:0000259" key="6">
    <source>
        <dbReference type="Pfam" id="PF00889"/>
    </source>
</evidence>
<dbReference type="InterPro" id="IPR001816">
    <property type="entry name" value="Transl_elong_EFTs/EF1B"/>
</dbReference>
<dbReference type="PANTHER" id="PTHR11741">
    <property type="entry name" value="ELONGATION FACTOR TS"/>
    <property type="match status" value="1"/>
</dbReference>
<comment type="function">
    <text evidence="5">Associates with the EF-Tu.GDP complex and induces the exchange of GDP to GTP. It remains bound to the aminoacyl-tRNA.EF-Tu.GTP complex up to the GTP hydrolysis stage on the ribosome.</text>
</comment>
<dbReference type="Proteomes" id="UP000177777">
    <property type="component" value="Unassembled WGS sequence"/>
</dbReference>
<feature type="region of interest" description="Involved in Mg(2+) ion dislocation from EF-Tu" evidence="5">
    <location>
        <begin position="82"/>
        <end position="85"/>
    </location>
</feature>
<feature type="domain" description="Translation elongation factor EFTs/EF1B dimerisation" evidence="6">
    <location>
        <begin position="74"/>
        <end position="259"/>
    </location>
</feature>
<protein>
    <recommendedName>
        <fullName evidence="2 5">Elongation factor Ts</fullName>
        <shortName evidence="5">EF-Ts</shortName>
    </recommendedName>
</protein>
<dbReference type="Gene3D" id="1.10.286.20">
    <property type="match status" value="1"/>
</dbReference>
<keyword evidence="3 5" id="KW-0251">Elongation factor</keyword>
<keyword evidence="5" id="KW-0963">Cytoplasm</keyword>
<name>A0A1F6W731_9BACT</name>
<dbReference type="Gene3D" id="1.10.8.10">
    <property type="entry name" value="DNA helicase RuvA subunit, C-terminal domain"/>
    <property type="match status" value="1"/>
</dbReference>
<dbReference type="STRING" id="1801754.A3D42_02720"/>
<dbReference type="FunFam" id="1.10.8.10:FF:000001">
    <property type="entry name" value="Elongation factor Ts"/>
    <property type="match status" value="1"/>
</dbReference>
<dbReference type="AlphaFoldDB" id="A0A1F6W731"/>
<dbReference type="Gene3D" id="3.30.479.20">
    <property type="entry name" value="Elongation factor Ts, dimerisation domain"/>
    <property type="match status" value="2"/>
</dbReference>
<dbReference type="CDD" id="cd14275">
    <property type="entry name" value="UBA_EF-Ts"/>
    <property type="match status" value="1"/>
</dbReference>
<evidence type="ECO:0000313" key="7">
    <source>
        <dbReference type="EMBL" id="OGI77701.1"/>
    </source>
</evidence>
<dbReference type="Pfam" id="PF00889">
    <property type="entry name" value="EF_TS"/>
    <property type="match status" value="1"/>
</dbReference>
<dbReference type="HAMAP" id="MF_00050">
    <property type="entry name" value="EF_Ts"/>
    <property type="match status" value="1"/>
</dbReference>
<evidence type="ECO:0000313" key="8">
    <source>
        <dbReference type="Proteomes" id="UP000177777"/>
    </source>
</evidence>
<dbReference type="GO" id="GO:0005737">
    <property type="term" value="C:cytoplasm"/>
    <property type="evidence" value="ECO:0007669"/>
    <property type="project" value="UniProtKB-SubCell"/>
</dbReference>
<dbReference type="PANTHER" id="PTHR11741:SF0">
    <property type="entry name" value="ELONGATION FACTOR TS, MITOCHONDRIAL"/>
    <property type="match status" value="1"/>
</dbReference>
<dbReference type="InterPro" id="IPR009060">
    <property type="entry name" value="UBA-like_sf"/>
</dbReference>
<comment type="similarity">
    <text evidence="1 5">Belongs to the EF-Ts family.</text>
</comment>
<evidence type="ECO:0000256" key="5">
    <source>
        <dbReference type="HAMAP-Rule" id="MF_00050"/>
    </source>
</evidence>
<comment type="subcellular location">
    <subcellularLocation>
        <location evidence="5">Cytoplasm</location>
    </subcellularLocation>
</comment>